<feature type="domain" description="Nitroreductase" evidence="3">
    <location>
        <begin position="174"/>
        <end position="230"/>
    </location>
</feature>
<dbReference type="EMBL" id="CP011947">
    <property type="protein sequence ID" value="AKU08138.1"/>
    <property type="molecule type" value="Genomic_DNA"/>
</dbReference>
<gene>
    <name evidence="4" type="ORF">ABY42_10460</name>
</gene>
<dbReference type="KEGG" id="hgi:ABY42_10460"/>
<dbReference type="CDD" id="cd02062">
    <property type="entry name" value="Nitro_FMN_reductase"/>
    <property type="match status" value="1"/>
</dbReference>
<dbReference type="AlphaFoldDB" id="A0A0K1IV01"/>
<sequence length="342" mass="39293">MIWKILPKATTLRFISRSRILTTIYYLISGTFYREQRSVLCGLAKYHELEVEGESPHHQIIRSTHRIEKGLSMKERREVFAESYIQNLVTDLIGAWEDGLNDENMDRAQLEWTIDVLAKYFNVVKKTEPISEAETRYTNFLDQIEYTPGNRIPVPRRELGDISVSPEDMKELASRRTSTRWFEQKKVPRTKIDDALEIAMESPSACNRQSYEFRIYDDPNLIDNISSLAIGASGYKDNIPCLAVVVGKQRAYFNDRDKHVIYIDASLAAMAFQFGLETQGLASCCINWPAIPQNEERIEDLLNLECDENVVMLMAIGYPDSDGMVPHSEKKSVKSVRSYNKN</sequence>
<dbReference type="Proteomes" id="UP000066124">
    <property type="component" value="Chromosome"/>
</dbReference>
<protein>
    <recommendedName>
        <fullName evidence="3">Nitroreductase domain-containing protein</fullName>
    </recommendedName>
</protein>
<evidence type="ECO:0000256" key="1">
    <source>
        <dbReference type="ARBA" id="ARBA00007118"/>
    </source>
</evidence>
<proteinExistence type="inferred from homology"/>
<evidence type="ECO:0000259" key="3">
    <source>
        <dbReference type="Pfam" id="PF00881"/>
    </source>
</evidence>
<dbReference type="Gene3D" id="3.40.109.10">
    <property type="entry name" value="NADH Oxidase"/>
    <property type="match status" value="1"/>
</dbReference>
<dbReference type="SUPFAM" id="SSF55469">
    <property type="entry name" value="FMN-dependent nitroreductase-like"/>
    <property type="match status" value="1"/>
</dbReference>
<organism evidence="4 5">
    <name type="scientific">Haloferax gibbonsii</name>
    <dbReference type="NCBI Taxonomy" id="35746"/>
    <lineage>
        <taxon>Archaea</taxon>
        <taxon>Methanobacteriati</taxon>
        <taxon>Methanobacteriota</taxon>
        <taxon>Stenosarchaea group</taxon>
        <taxon>Halobacteria</taxon>
        <taxon>Halobacteriales</taxon>
        <taxon>Haloferacaceae</taxon>
        <taxon>Haloferax</taxon>
    </lineage>
</organism>
<evidence type="ECO:0000313" key="4">
    <source>
        <dbReference type="EMBL" id="AKU08138.1"/>
    </source>
</evidence>
<evidence type="ECO:0000256" key="2">
    <source>
        <dbReference type="ARBA" id="ARBA00023002"/>
    </source>
</evidence>
<dbReference type="GO" id="GO:0016491">
    <property type="term" value="F:oxidoreductase activity"/>
    <property type="evidence" value="ECO:0007669"/>
    <property type="project" value="UniProtKB-KW"/>
</dbReference>
<accession>A0A0K1IV01</accession>
<dbReference type="PANTHER" id="PTHR43673">
    <property type="entry name" value="NAD(P)H NITROREDUCTASE YDGI-RELATED"/>
    <property type="match status" value="1"/>
</dbReference>
<dbReference type="PATRIC" id="fig|35746.4.peg.2240"/>
<dbReference type="Pfam" id="PF00881">
    <property type="entry name" value="Nitroreductase"/>
    <property type="match status" value="2"/>
</dbReference>
<comment type="similarity">
    <text evidence="1">Belongs to the nitroreductase family.</text>
</comment>
<dbReference type="PANTHER" id="PTHR43673:SF10">
    <property type="entry name" value="NADH DEHYDROGENASE_NAD(P)H NITROREDUCTASE XCC3605-RELATED"/>
    <property type="match status" value="1"/>
</dbReference>
<dbReference type="InterPro" id="IPR029479">
    <property type="entry name" value="Nitroreductase"/>
</dbReference>
<feature type="domain" description="Nitroreductase" evidence="3">
    <location>
        <begin position="237"/>
        <end position="318"/>
    </location>
</feature>
<dbReference type="InterPro" id="IPR000415">
    <property type="entry name" value="Nitroreductase-like"/>
</dbReference>
<name>A0A0K1IV01_HALGI</name>
<keyword evidence="2" id="KW-0560">Oxidoreductase</keyword>
<reference evidence="5" key="1">
    <citation type="journal article" date="2015" name="J. Biotechnol.">
        <title>Complete genome sequence of Haloferax gibbonsii strain ARA6, a potential producer of polyhydroxyalkanoates and halocins isolated from Araruama, Rio de Janeiro, Brasil.</title>
        <authorList>
            <person name="Pinto L.H."/>
            <person name="D'Alincourt Carvalho-Assef A.P."/>
            <person name="Vieira R.P."/>
            <person name="Clementino M.M."/>
            <person name="Albano R.M."/>
        </authorList>
    </citation>
    <scope>NUCLEOTIDE SEQUENCE [LARGE SCALE GENOMIC DNA]</scope>
    <source>
        <strain evidence="5">ARA6</strain>
    </source>
</reference>
<evidence type="ECO:0000313" key="5">
    <source>
        <dbReference type="Proteomes" id="UP000066124"/>
    </source>
</evidence>